<keyword evidence="2" id="KW-0472">Membrane</keyword>
<feature type="region of interest" description="Disordered" evidence="1">
    <location>
        <begin position="263"/>
        <end position="286"/>
    </location>
</feature>
<dbReference type="Gene3D" id="1.20.1250.20">
    <property type="entry name" value="MFS general substrate transporter like domains"/>
    <property type="match status" value="1"/>
</dbReference>
<sequence>MLFYILALFGDRFIDLRVICKLSISLVSAEGLEEDLILLLQFHLGIAFSVGCGIFGILLVKKNAECIIGKQYLCQAAMVTMGLGFLSISAAQGYYGFVLFSWMYGVPCGGLHYSLKMLVFEKIRAKSFSRAWAYVEWAQSIPVLVGIPAAGYISGSPVSRTGFFFSAAFSFIGAAALFLNNLTSRYPLGRGRGQGSCSTCTSQAPSCCCTQEFQLTSHQGSWASPVPENDILQRHVGHRGRGQPSAFTGKRFEGWNNFFQRSSNLPKNRKSLGERSQQIRERGLRSHRRQRCDMLRQWTSY</sequence>
<dbReference type="InterPro" id="IPR036259">
    <property type="entry name" value="MFS_trans_sf"/>
</dbReference>
<comment type="caution">
    <text evidence="3">The sequence shown here is derived from an EMBL/GenBank/DDBJ whole genome shotgun (WGS) entry which is preliminary data.</text>
</comment>
<dbReference type="OrthoDB" id="6432477at2759"/>
<evidence type="ECO:0000313" key="4">
    <source>
        <dbReference type="Proteomes" id="UP000887013"/>
    </source>
</evidence>
<protein>
    <submittedName>
        <fullName evidence="3">Monocarboxylate transporter, putative</fullName>
    </submittedName>
</protein>
<evidence type="ECO:0000256" key="1">
    <source>
        <dbReference type="SAM" id="MobiDB-lite"/>
    </source>
</evidence>
<dbReference type="AlphaFoldDB" id="A0A8X6MBQ1"/>
<feature type="transmembrane region" description="Helical" evidence="2">
    <location>
        <begin position="72"/>
        <end position="91"/>
    </location>
</feature>
<dbReference type="Proteomes" id="UP000887013">
    <property type="component" value="Unassembled WGS sequence"/>
</dbReference>
<keyword evidence="2" id="KW-1133">Transmembrane helix</keyword>
<feature type="transmembrane region" description="Helical" evidence="2">
    <location>
        <begin position="163"/>
        <end position="182"/>
    </location>
</feature>
<name>A0A8X6MBQ1_NEPPI</name>
<feature type="transmembrane region" description="Helical" evidence="2">
    <location>
        <begin position="36"/>
        <end position="60"/>
    </location>
</feature>
<reference evidence="3" key="1">
    <citation type="submission" date="2020-08" db="EMBL/GenBank/DDBJ databases">
        <title>Multicomponent nature underlies the extraordinary mechanical properties of spider dragline silk.</title>
        <authorList>
            <person name="Kono N."/>
            <person name="Nakamura H."/>
            <person name="Mori M."/>
            <person name="Yoshida Y."/>
            <person name="Ohtoshi R."/>
            <person name="Malay A.D."/>
            <person name="Moran D.A.P."/>
            <person name="Tomita M."/>
            <person name="Numata K."/>
            <person name="Arakawa K."/>
        </authorList>
    </citation>
    <scope>NUCLEOTIDE SEQUENCE</scope>
</reference>
<accession>A0A8X6MBQ1</accession>
<evidence type="ECO:0000256" key="2">
    <source>
        <dbReference type="SAM" id="Phobius"/>
    </source>
</evidence>
<proteinExistence type="predicted"/>
<dbReference type="SUPFAM" id="SSF103473">
    <property type="entry name" value="MFS general substrate transporter"/>
    <property type="match status" value="1"/>
</dbReference>
<feature type="compositionally biased region" description="Basic and acidic residues" evidence="1">
    <location>
        <begin position="271"/>
        <end position="284"/>
    </location>
</feature>
<gene>
    <name evidence="3" type="ORF">NPIL_643221</name>
</gene>
<keyword evidence="4" id="KW-1185">Reference proteome</keyword>
<evidence type="ECO:0000313" key="3">
    <source>
        <dbReference type="EMBL" id="GFS39612.1"/>
    </source>
</evidence>
<keyword evidence="2" id="KW-0812">Transmembrane</keyword>
<dbReference type="EMBL" id="BMAW01089397">
    <property type="protein sequence ID" value="GFS39612.1"/>
    <property type="molecule type" value="Genomic_DNA"/>
</dbReference>
<feature type="transmembrane region" description="Helical" evidence="2">
    <location>
        <begin position="97"/>
        <end position="119"/>
    </location>
</feature>
<feature type="transmembrane region" description="Helical" evidence="2">
    <location>
        <begin position="131"/>
        <end position="151"/>
    </location>
</feature>
<organism evidence="3 4">
    <name type="scientific">Nephila pilipes</name>
    <name type="common">Giant wood spider</name>
    <name type="synonym">Nephila maculata</name>
    <dbReference type="NCBI Taxonomy" id="299642"/>
    <lineage>
        <taxon>Eukaryota</taxon>
        <taxon>Metazoa</taxon>
        <taxon>Ecdysozoa</taxon>
        <taxon>Arthropoda</taxon>
        <taxon>Chelicerata</taxon>
        <taxon>Arachnida</taxon>
        <taxon>Araneae</taxon>
        <taxon>Araneomorphae</taxon>
        <taxon>Entelegynae</taxon>
        <taxon>Araneoidea</taxon>
        <taxon>Nephilidae</taxon>
        <taxon>Nephila</taxon>
    </lineage>
</organism>